<dbReference type="Proteomes" id="UP000001299">
    <property type="component" value="Chromosome 1"/>
</dbReference>
<keyword evidence="1" id="KW-0808">Transferase</keyword>
<organism evidence="1 2">
    <name type="scientific">Butyrivibrio proteoclasticus (strain ATCC 51982 / DSM 14932 / B316)</name>
    <name type="common">Clostridium proteoclasticum</name>
    <dbReference type="NCBI Taxonomy" id="515622"/>
    <lineage>
        <taxon>Bacteria</taxon>
        <taxon>Bacillati</taxon>
        <taxon>Bacillota</taxon>
        <taxon>Clostridia</taxon>
        <taxon>Lachnospirales</taxon>
        <taxon>Lachnospiraceae</taxon>
        <taxon>Butyrivibrio</taxon>
    </lineage>
</organism>
<proteinExistence type="predicted"/>
<dbReference type="KEGG" id="bpb:bpr_I0762"/>
<dbReference type="EMBL" id="CP001810">
    <property type="protein sequence ID" value="ADL33505.1"/>
    <property type="molecule type" value="Genomic_DNA"/>
</dbReference>
<accession>E0S130</accession>
<protein>
    <submittedName>
        <fullName evidence="1">Glycosyl transferase GT2 family</fullName>
    </submittedName>
</protein>
<dbReference type="SUPFAM" id="SSF53448">
    <property type="entry name" value="Nucleotide-diphospho-sugar transferases"/>
    <property type="match status" value="1"/>
</dbReference>
<dbReference type="Gene3D" id="3.90.550.60">
    <property type="match status" value="1"/>
</dbReference>
<sequence length="650" mass="75331">MGASMNLQSILFPNSEICDVEELYFHRDGDTLLFDGFFNLFYLEKHHKYCDIAKLELVLEVKGFRKLVVMHDSSELHTEILESRPVSGRERIRAFKEGREVDSGDRASELRKVRVDIPYKMCKKGVIWFKLQIDPRFIEDDSWILRGSYDGSGSFLQKKDNAENIDSKGEGTDGGGISGDENGITIGVNICTYRREAYVIRNMRSLLRAAGSEGAEEAFRHLHVFIIDNGQTLSDNEEFQAVLDSAKRIMETDPDTNADSDCQGEHRTDRFIEVIPNANTGGTGGFSRGMVEAMRRKELGLTHLLLMDDDAVFDPELFVRLYGFLSFLKKEYRDITVAGALMREDFPYIQHAAGEWYGQMKLHNEYMMADLRDYATCTSDWMTTCEYPDTTYGAWWCCCYHMSAITEDKLPLPLFVHHDDIQFGLINSDKGIVFLNGINVWHQGFELVFSGVKQYYNMRNNIISSYLFEKDYLKSHLKAWTIRRYIGMLISYRYADCDFIYRGLTDFLRGKEWLLNSNPEAIHKELMAHYLEVCPFSKAAAKEISAYYVPDKMTIEMLREYYDHSRYETSIFKKISFNGWFLPGDKKMEVITPLDSPWKTYRHKRVMLYEPGSGKGCVMSRSNAEFFKGLWRIVRMSFAIDMWKIKGAKW</sequence>
<gene>
    <name evidence="1" type="ordered locus">bpr_I0762</name>
</gene>
<dbReference type="STRING" id="515622.bpr_I0762"/>
<keyword evidence="2" id="KW-1185">Reference proteome</keyword>
<name>E0S130_BUTPB</name>
<evidence type="ECO:0000313" key="2">
    <source>
        <dbReference type="Proteomes" id="UP000001299"/>
    </source>
</evidence>
<dbReference type="CAZy" id="GT2">
    <property type="family name" value="Glycosyltransferase Family 2"/>
</dbReference>
<dbReference type="HOGENOM" id="CLU_019973_1_0_9"/>
<dbReference type="AlphaFoldDB" id="E0S130"/>
<evidence type="ECO:0000313" key="1">
    <source>
        <dbReference type="EMBL" id="ADL33505.1"/>
    </source>
</evidence>
<dbReference type="eggNOG" id="COG1216">
    <property type="taxonomic scope" value="Bacteria"/>
</dbReference>
<dbReference type="InterPro" id="IPR029044">
    <property type="entry name" value="Nucleotide-diphossugar_trans"/>
</dbReference>
<reference evidence="1 2" key="1">
    <citation type="journal article" date="2010" name="PLoS ONE">
        <title>The glycobiome of the rumen bacterium Butyrivibrio proteoclasticus B316(T) highlights adaptation to a polysaccharide-rich environment.</title>
        <authorList>
            <person name="Kelly W.J."/>
            <person name="Leahy S.C."/>
            <person name="Altermann E."/>
            <person name="Yeoman C.J."/>
            <person name="Dunne J.C."/>
            <person name="Kong Z."/>
            <person name="Pacheco D.M."/>
            <person name="Li D."/>
            <person name="Noel S.J."/>
            <person name="Moon C.D."/>
            <person name="Cookson A.L."/>
            <person name="Attwood G.T."/>
        </authorList>
    </citation>
    <scope>NUCLEOTIDE SEQUENCE [LARGE SCALE GENOMIC DNA]</scope>
    <source>
        <strain evidence="2">ATCC 51982 / DSM 14932 / B316</strain>
    </source>
</reference>
<dbReference type="GO" id="GO:0016740">
    <property type="term" value="F:transferase activity"/>
    <property type="evidence" value="ECO:0007669"/>
    <property type="project" value="UniProtKB-KW"/>
</dbReference>